<sequence>RRLSARPAESEHPVVEIYLLVAITTKFAKTAFTNQPGISKGEVALEDFQKELAGFGFDKVYLCPHPHHEGCSCRKLLIGMLQPAAAENDLDLTKCVVIGDRWTDMVSAHQAGCIKILVQTGAGTNSLKKHLNREYDGLWSEVTLDFAAADFKEAVDWLYSGNIFRQAGL</sequence>
<dbReference type="InterPro" id="IPR004446">
    <property type="entry name" value="Heptose_bisP_phosphatase"/>
</dbReference>
<dbReference type="Proteomes" id="UP000234748">
    <property type="component" value="Unassembled WGS sequence"/>
</dbReference>
<evidence type="ECO:0008006" key="3">
    <source>
        <dbReference type="Google" id="ProtNLM"/>
    </source>
</evidence>
<dbReference type="GO" id="GO:0005975">
    <property type="term" value="P:carbohydrate metabolic process"/>
    <property type="evidence" value="ECO:0007669"/>
    <property type="project" value="InterPro"/>
</dbReference>
<dbReference type="Pfam" id="PF13242">
    <property type="entry name" value="Hydrolase_like"/>
    <property type="match status" value="1"/>
</dbReference>
<dbReference type="EMBL" id="PGUY01000074">
    <property type="protein sequence ID" value="PLT27880.1"/>
    <property type="molecule type" value="Genomic_DNA"/>
</dbReference>
<name>A0A2N5M0K0_9BACI</name>
<organism evidence="1 2">
    <name type="scientific">Peribacillus deserti</name>
    <dbReference type="NCBI Taxonomy" id="673318"/>
    <lineage>
        <taxon>Bacteria</taxon>
        <taxon>Bacillati</taxon>
        <taxon>Bacillota</taxon>
        <taxon>Bacilli</taxon>
        <taxon>Bacillales</taxon>
        <taxon>Bacillaceae</taxon>
        <taxon>Peribacillus</taxon>
    </lineage>
</organism>
<feature type="non-terminal residue" evidence="1">
    <location>
        <position position="1"/>
    </location>
</feature>
<dbReference type="GO" id="GO:0016791">
    <property type="term" value="F:phosphatase activity"/>
    <property type="evidence" value="ECO:0007669"/>
    <property type="project" value="InterPro"/>
</dbReference>
<evidence type="ECO:0000313" key="2">
    <source>
        <dbReference type="Proteomes" id="UP000234748"/>
    </source>
</evidence>
<dbReference type="PANTHER" id="PTHR42891">
    <property type="entry name" value="D-GLYCERO-BETA-D-MANNO-HEPTOSE-1,7-BISPHOSPHATE 7-PHOSPHATASE"/>
    <property type="match status" value="1"/>
</dbReference>
<dbReference type="Gene3D" id="3.40.50.1000">
    <property type="entry name" value="HAD superfamily/HAD-like"/>
    <property type="match status" value="1"/>
</dbReference>
<comment type="caution">
    <text evidence="1">The sequence shown here is derived from an EMBL/GenBank/DDBJ whole genome shotgun (WGS) entry which is preliminary data.</text>
</comment>
<dbReference type="RefSeq" id="WP_101645458.1">
    <property type="nucleotide sequence ID" value="NZ_PGUY01000074.1"/>
</dbReference>
<reference evidence="1 2" key="1">
    <citation type="submission" date="2017-11" db="EMBL/GenBank/DDBJ databases">
        <title>Comparitive Functional Genomics of Dry Heat Resistant strains isolated from the Viking Spacecraft.</title>
        <authorList>
            <person name="Seuylemezian A."/>
            <person name="Cooper K."/>
            <person name="Vaishampayan P."/>
        </authorList>
    </citation>
    <scope>NUCLEOTIDE SEQUENCE [LARGE SCALE GENOMIC DNA]</scope>
    <source>
        <strain evidence="1 2">V1-29</strain>
    </source>
</reference>
<keyword evidence="2" id="KW-1185">Reference proteome</keyword>
<dbReference type="InterPro" id="IPR036412">
    <property type="entry name" value="HAD-like_sf"/>
</dbReference>
<dbReference type="InterPro" id="IPR023214">
    <property type="entry name" value="HAD_sf"/>
</dbReference>
<dbReference type="OrthoDB" id="9801899at2"/>
<gene>
    <name evidence="1" type="ORF">CUU66_21605</name>
</gene>
<protein>
    <recommendedName>
        <fullName evidence="3">D,D-heptose 1,7-bisphosphate phosphatase</fullName>
    </recommendedName>
</protein>
<dbReference type="AlphaFoldDB" id="A0A2N5M0K0"/>
<accession>A0A2N5M0K0</accession>
<proteinExistence type="predicted"/>
<dbReference type="SUPFAM" id="SSF56784">
    <property type="entry name" value="HAD-like"/>
    <property type="match status" value="1"/>
</dbReference>
<evidence type="ECO:0000313" key="1">
    <source>
        <dbReference type="EMBL" id="PLT27880.1"/>
    </source>
</evidence>
<dbReference type="PANTHER" id="PTHR42891:SF1">
    <property type="entry name" value="D-GLYCERO-BETA-D-MANNO-HEPTOSE-1,7-BISPHOSPHATE 7-PHOSPHATASE"/>
    <property type="match status" value="1"/>
</dbReference>